<dbReference type="InterPro" id="IPR003594">
    <property type="entry name" value="HATPase_dom"/>
</dbReference>
<keyword evidence="9" id="KW-0902">Two-component regulatory system</keyword>
<evidence type="ECO:0000256" key="4">
    <source>
        <dbReference type="ARBA" id="ARBA00022553"/>
    </source>
</evidence>
<feature type="transmembrane region" description="Helical" evidence="11">
    <location>
        <begin position="32"/>
        <end position="59"/>
    </location>
</feature>
<dbReference type="InterPro" id="IPR050428">
    <property type="entry name" value="TCS_sensor_his_kinase"/>
</dbReference>
<dbReference type="PROSITE" id="PS50885">
    <property type="entry name" value="HAMP"/>
    <property type="match status" value="1"/>
</dbReference>
<feature type="domain" description="Histidine kinase" evidence="12">
    <location>
        <begin position="260"/>
        <end position="472"/>
    </location>
</feature>
<dbReference type="SUPFAM" id="SSF55874">
    <property type="entry name" value="ATPase domain of HSP90 chaperone/DNA topoisomerase II/histidine kinase"/>
    <property type="match status" value="1"/>
</dbReference>
<evidence type="ECO:0000313" key="15">
    <source>
        <dbReference type="Proteomes" id="UP001162881"/>
    </source>
</evidence>
<evidence type="ECO:0000256" key="1">
    <source>
        <dbReference type="ARBA" id="ARBA00000085"/>
    </source>
</evidence>
<keyword evidence="10 11" id="KW-0472">Membrane</keyword>
<feature type="domain" description="HAMP" evidence="13">
    <location>
        <begin position="199"/>
        <end position="252"/>
    </location>
</feature>
<dbReference type="Gene3D" id="1.10.287.130">
    <property type="match status" value="1"/>
</dbReference>
<dbReference type="SMART" id="SM00387">
    <property type="entry name" value="HATPase_c"/>
    <property type="match status" value="1"/>
</dbReference>
<reference evidence="14" key="1">
    <citation type="submission" date="2022-03" db="EMBL/GenBank/DDBJ databases">
        <title>Identification of a novel bacterium isolated from mangrove sediments.</title>
        <authorList>
            <person name="Pan X."/>
        </authorList>
    </citation>
    <scope>NUCLEOTIDE SEQUENCE</scope>
    <source>
        <strain evidence="14">B1949</strain>
    </source>
</reference>
<dbReference type="SMART" id="SM00304">
    <property type="entry name" value="HAMP"/>
    <property type="match status" value="1"/>
</dbReference>
<proteinExistence type="predicted"/>
<dbReference type="CDD" id="cd00082">
    <property type="entry name" value="HisKA"/>
    <property type="match status" value="1"/>
</dbReference>
<dbReference type="EMBL" id="JALHLF010000069">
    <property type="protein sequence ID" value="MCJ2183958.1"/>
    <property type="molecule type" value="Genomic_DNA"/>
</dbReference>
<dbReference type="CDD" id="cd06225">
    <property type="entry name" value="HAMP"/>
    <property type="match status" value="1"/>
</dbReference>
<keyword evidence="4" id="KW-0597">Phosphoprotein</keyword>
<dbReference type="Pfam" id="PF00512">
    <property type="entry name" value="HisKA"/>
    <property type="match status" value="1"/>
</dbReference>
<evidence type="ECO:0000259" key="12">
    <source>
        <dbReference type="PROSITE" id="PS50109"/>
    </source>
</evidence>
<evidence type="ECO:0000256" key="2">
    <source>
        <dbReference type="ARBA" id="ARBA00004370"/>
    </source>
</evidence>
<keyword evidence="8 11" id="KW-1133">Transmembrane helix</keyword>
<dbReference type="InterPro" id="IPR036890">
    <property type="entry name" value="HATPase_C_sf"/>
</dbReference>
<dbReference type="Gene3D" id="6.10.340.10">
    <property type="match status" value="1"/>
</dbReference>
<dbReference type="CDD" id="cd00075">
    <property type="entry name" value="HATPase"/>
    <property type="match status" value="1"/>
</dbReference>
<evidence type="ECO:0000256" key="6">
    <source>
        <dbReference type="ARBA" id="ARBA00022692"/>
    </source>
</evidence>
<name>A0ABT0BFZ7_9SPHN</name>
<dbReference type="InterPro" id="IPR004358">
    <property type="entry name" value="Sig_transdc_His_kin-like_C"/>
</dbReference>
<evidence type="ECO:0000256" key="10">
    <source>
        <dbReference type="ARBA" id="ARBA00023136"/>
    </source>
</evidence>
<dbReference type="InterPro" id="IPR036097">
    <property type="entry name" value="HisK_dim/P_sf"/>
</dbReference>
<dbReference type="Proteomes" id="UP001162881">
    <property type="component" value="Unassembled WGS sequence"/>
</dbReference>
<evidence type="ECO:0000256" key="9">
    <source>
        <dbReference type="ARBA" id="ARBA00023012"/>
    </source>
</evidence>
<dbReference type="InterPro" id="IPR003661">
    <property type="entry name" value="HisK_dim/P_dom"/>
</dbReference>
<comment type="catalytic activity">
    <reaction evidence="1">
        <text>ATP + protein L-histidine = ADP + protein N-phospho-L-histidine.</text>
        <dbReference type="EC" id="2.7.13.3"/>
    </reaction>
</comment>
<dbReference type="Pfam" id="PF00672">
    <property type="entry name" value="HAMP"/>
    <property type="match status" value="1"/>
</dbReference>
<dbReference type="SMART" id="SM00388">
    <property type="entry name" value="HisKA"/>
    <property type="match status" value="1"/>
</dbReference>
<accession>A0ABT0BFZ7</accession>
<keyword evidence="15" id="KW-1185">Reference proteome</keyword>
<keyword evidence="7 14" id="KW-0418">Kinase</keyword>
<sequence>MPSDPSSAMIDSAAGAARASRRNARPSARRSVAYRIALACVSAFALANLVLGAGVLIAAHRAIGGYVEHELSAETDALVAVYRAGGRARLVAAIARREAGNTANDLLYALYDRHGRRIAGAMIAQPPQHGQSRIRVRDMLRGARSARLRTIDLADGSRLAIAADEHQVEGLDRTIAMLFGGALLAIVLIGTLTALIIARYMTRRLSAMAQTAEAIRAGRLDARVTLGRYDDEFDQLGAALNAMLARISDLMVNLRHVSNDVAHDLRTPLTRLRQMVERSLAGPDDPVAQRQVLERVEAGIDEVLRLFGAILRITSLESESPADLRAIDLSAIVEDLCDSYAPALEDGGRALLWRVDPAVVLKGDGQLLAQLLVNLLDNAQAHTPVGCAIAVSLSRGEGVAELAVADDGPGVAPERRKAIFERFVREESSRTTPGNGLGLSLVRAIAQYHSGQVEAFDNAPGLCVRVRLPLQGARE</sequence>
<dbReference type="PANTHER" id="PTHR45436">
    <property type="entry name" value="SENSOR HISTIDINE KINASE YKOH"/>
    <property type="match status" value="1"/>
</dbReference>
<dbReference type="PRINTS" id="PR00344">
    <property type="entry name" value="BCTRLSENSOR"/>
</dbReference>
<evidence type="ECO:0000256" key="7">
    <source>
        <dbReference type="ARBA" id="ARBA00022777"/>
    </source>
</evidence>
<dbReference type="InterPro" id="IPR003660">
    <property type="entry name" value="HAMP_dom"/>
</dbReference>
<evidence type="ECO:0000313" key="14">
    <source>
        <dbReference type="EMBL" id="MCJ2183958.1"/>
    </source>
</evidence>
<dbReference type="PANTHER" id="PTHR45436:SF8">
    <property type="entry name" value="HISTIDINE KINASE"/>
    <property type="match status" value="1"/>
</dbReference>
<evidence type="ECO:0000256" key="5">
    <source>
        <dbReference type="ARBA" id="ARBA00022679"/>
    </source>
</evidence>
<evidence type="ECO:0000256" key="3">
    <source>
        <dbReference type="ARBA" id="ARBA00012438"/>
    </source>
</evidence>
<dbReference type="SUPFAM" id="SSF158472">
    <property type="entry name" value="HAMP domain-like"/>
    <property type="match status" value="1"/>
</dbReference>
<evidence type="ECO:0000259" key="13">
    <source>
        <dbReference type="PROSITE" id="PS50885"/>
    </source>
</evidence>
<dbReference type="GO" id="GO:0016301">
    <property type="term" value="F:kinase activity"/>
    <property type="evidence" value="ECO:0007669"/>
    <property type="project" value="UniProtKB-KW"/>
</dbReference>
<dbReference type="RefSeq" id="WP_244022304.1">
    <property type="nucleotide sequence ID" value="NZ_JALHLF010000069.1"/>
</dbReference>
<evidence type="ECO:0000256" key="8">
    <source>
        <dbReference type="ARBA" id="ARBA00022989"/>
    </source>
</evidence>
<comment type="subcellular location">
    <subcellularLocation>
        <location evidence="2">Membrane</location>
    </subcellularLocation>
</comment>
<comment type="caution">
    <text evidence="14">The sequence shown here is derived from an EMBL/GenBank/DDBJ whole genome shotgun (WGS) entry which is preliminary data.</text>
</comment>
<dbReference type="Pfam" id="PF02518">
    <property type="entry name" value="HATPase_c"/>
    <property type="match status" value="1"/>
</dbReference>
<organism evidence="14 15">
    <name type="scientific">Novosphingobium organovorum</name>
    <dbReference type="NCBI Taxonomy" id="2930092"/>
    <lineage>
        <taxon>Bacteria</taxon>
        <taxon>Pseudomonadati</taxon>
        <taxon>Pseudomonadota</taxon>
        <taxon>Alphaproteobacteria</taxon>
        <taxon>Sphingomonadales</taxon>
        <taxon>Sphingomonadaceae</taxon>
        <taxon>Novosphingobium</taxon>
    </lineage>
</organism>
<dbReference type="InterPro" id="IPR005467">
    <property type="entry name" value="His_kinase_dom"/>
</dbReference>
<dbReference type="EC" id="2.7.13.3" evidence="3"/>
<keyword evidence="5" id="KW-0808">Transferase</keyword>
<feature type="transmembrane region" description="Helical" evidence="11">
    <location>
        <begin position="175"/>
        <end position="198"/>
    </location>
</feature>
<protein>
    <recommendedName>
        <fullName evidence="3">histidine kinase</fullName>
        <ecNumber evidence="3">2.7.13.3</ecNumber>
    </recommendedName>
</protein>
<keyword evidence="6 11" id="KW-0812">Transmembrane</keyword>
<dbReference type="PROSITE" id="PS50109">
    <property type="entry name" value="HIS_KIN"/>
    <property type="match status" value="1"/>
</dbReference>
<gene>
    <name evidence="14" type="ORF">MTR62_14820</name>
</gene>
<evidence type="ECO:0000256" key="11">
    <source>
        <dbReference type="SAM" id="Phobius"/>
    </source>
</evidence>
<dbReference type="SUPFAM" id="SSF47384">
    <property type="entry name" value="Homodimeric domain of signal transducing histidine kinase"/>
    <property type="match status" value="1"/>
</dbReference>
<dbReference type="Gene3D" id="3.30.565.10">
    <property type="entry name" value="Histidine kinase-like ATPase, C-terminal domain"/>
    <property type="match status" value="1"/>
</dbReference>